<keyword evidence="4" id="KW-0460">Magnesium</keyword>
<dbReference type="RefSeq" id="WP_008593286.1">
    <property type="nucleotide sequence ID" value="NZ_AMRM01000001.1"/>
</dbReference>
<name>K2MJS3_9HYPH</name>
<dbReference type="GO" id="GO:0016462">
    <property type="term" value="F:pyrophosphatase activity"/>
    <property type="evidence" value="ECO:0007669"/>
    <property type="project" value="InterPro"/>
</dbReference>
<evidence type="ECO:0000256" key="1">
    <source>
        <dbReference type="ARBA" id="ARBA00001946"/>
    </source>
</evidence>
<dbReference type="OrthoDB" id="7066910at2"/>
<dbReference type="PANTHER" id="PTHR12629">
    <property type="entry name" value="DIPHOSPHOINOSITOL POLYPHOSPHATE PHOSPHOHYDROLASE"/>
    <property type="match status" value="1"/>
</dbReference>
<comment type="caution">
    <text evidence="6">The sequence shown here is derived from an EMBL/GenBank/DDBJ whole genome shotgun (WGS) entry which is preliminary data.</text>
</comment>
<proteinExistence type="predicted"/>
<sequence length="157" mass="17872">MRLTEKVRRLFGGNPRRVQAAALPWRRSATGGRIEILLVTSRDTGRWVLPKGWPEGAESLSEAAVREAREEAGIKGRAHAREIGRFYYSKLRGSGVEWRCEVAIVPLEVTRELAKWPERKRRTRQWFAARDAAALVDEPDLAELLLRFADNPREIAA</sequence>
<dbReference type="Proteomes" id="UP000006786">
    <property type="component" value="Unassembled WGS sequence"/>
</dbReference>
<dbReference type="PATRIC" id="fig|391937.3.peg.263"/>
<dbReference type="GO" id="GO:0005737">
    <property type="term" value="C:cytoplasm"/>
    <property type="evidence" value="ECO:0007669"/>
    <property type="project" value="TreeGrafter"/>
</dbReference>
<reference evidence="6 7" key="1">
    <citation type="journal article" date="2012" name="J. Bacteriol.">
        <title>Genome Sequence of Nitratireductor pacificus Type Strain pht-3B.</title>
        <authorList>
            <person name="Lai Q."/>
            <person name="Li G."/>
            <person name="Shao Z."/>
        </authorList>
    </citation>
    <scope>NUCLEOTIDE SEQUENCE [LARGE SCALE GENOMIC DNA]</scope>
    <source>
        <strain evidence="7">pht-3B</strain>
    </source>
</reference>
<protein>
    <submittedName>
        <fullName evidence="6">NUDIX hydrolase</fullName>
    </submittedName>
</protein>
<evidence type="ECO:0000256" key="3">
    <source>
        <dbReference type="ARBA" id="ARBA00022801"/>
    </source>
</evidence>
<feature type="domain" description="Nudix hydrolase" evidence="5">
    <location>
        <begin position="15"/>
        <end position="149"/>
    </location>
</feature>
<dbReference type="InterPro" id="IPR047198">
    <property type="entry name" value="DDP-like_NUDIX"/>
</dbReference>
<dbReference type="Pfam" id="PF00293">
    <property type="entry name" value="NUDIX"/>
    <property type="match status" value="1"/>
</dbReference>
<organism evidence="6 7">
    <name type="scientific">Nitratireductor pacificus pht-3B</name>
    <dbReference type="NCBI Taxonomy" id="391937"/>
    <lineage>
        <taxon>Bacteria</taxon>
        <taxon>Pseudomonadati</taxon>
        <taxon>Pseudomonadota</taxon>
        <taxon>Alphaproteobacteria</taxon>
        <taxon>Hyphomicrobiales</taxon>
        <taxon>Phyllobacteriaceae</taxon>
        <taxon>Nitratireductor</taxon>
    </lineage>
</organism>
<evidence type="ECO:0000313" key="7">
    <source>
        <dbReference type="Proteomes" id="UP000006786"/>
    </source>
</evidence>
<dbReference type="eggNOG" id="COG0494">
    <property type="taxonomic scope" value="Bacteria"/>
</dbReference>
<keyword evidence="2" id="KW-0479">Metal-binding</keyword>
<comment type="cofactor">
    <cofactor evidence="1">
        <name>Mg(2+)</name>
        <dbReference type="ChEBI" id="CHEBI:18420"/>
    </cofactor>
</comment>
<evidence type="ECO:0000256" key="2">
    <source>
        <dbReference type="ARBA" id="ARBA00022723"/>
    </source>
</evidence>
<dbReference type="PROSITE" id="PS00893">
    <property type="entry name" value="NUDIX_BOX"/>
    <property type="match status" value="1"/>
</dbReference>
<dbReference type="InterPro" id="IPR020084">
    <property type="entry name" value="NUDIX_hydrolase_CS"/>
</dbReference>
<dbReference type="EMBL" id="AMRM01000001">
    <property type="protein sequence ID" value="EKF20965.1"/>
    <property type="molecule type" value="Genomic_DNA"/>
</dbReference>
<dbReference type="PANTHER" id="PTHR12629:SF0">
    <property type="entry name" value="DIPHOSPHOINOSITOL-POLYPHOSPHATE DIPHOSPHATASE"/>
    <property type="match status" value="1"/>
</dbReference>
<evidence type="ECO:0000313" key="6">
    <source>
        <dbReference type="EMBL" id="EKF20965.1"/>
    </source>
</evidence>
<dbReference type="AlphaFoldDB" id="K2MJS3"/>
<dbReference type="PROSITE" id="PS51462">
    <property type="entry name" value="NUDIX"/>
    <property type="match status" value="1"/>
</dbReference>
<dbReference type="STRING" id="391937.NA2_01265"/>
<gene>
    <name evidence="6" type="ORF">NA2_01265</name>
</gene>
<dbReference type="CDD" id="cd04666">
    <property type="entry name" value="NUDIX_DIPP2_like_Nudt4"/>
    <property type="match status" value="1"/>
</dbReference>
<dbReference type="InterPro" id="IPR000086">
    <property type="entry name" value="NUDIX_hydrolase_dom"/>
</dbReference>
<keyword evidence="3 6" id="KW-0378">Hydrolase</keyword>
<dbReference type="InterPro" id="IPR015797">
    <property type="entry name" value="NUDIX_hydrolase-like_dom_sf"/>
</dbReference>
<dbReference type="GO" id="GO:0046872">
    <property type="term" value="F:metal ion binding"/>
    <property type="evidence" value="ECO:0007669"/>
    <property type="project" value="UniProtKB-KW"/>
</dbReference>
<dbReference type="SUPFAM" id="SSF55811">
    <property type="entry name" value="Nudix"/>
    <property type="match status" value="1"/>
</dbReference>
<evidence type="ECO:0000256" key="4">
    <source>
        <dbReference type="ARBA" id="ARBA00022842"/>
    </source>
</evidence>
<evidence type="ECO:0000259" key="5">
    <source>
        <dbReference type="PROSITE" id="PS51462"/>
    </source>
</evidence>
<keyword evidence="7" id="KW-1185">Reference proteome</keyword>
<dbReference type="Gene3D" id="3.90.79.10">
    <property type="entry name" value="Nucleoside Triphosphate Pyrophosphohydrolase"/>
    <property type="match status" value="1"/>
</dbReference>
<accession>K2MJS3</accession>